<dbReference type="Proteomes" id="UP001167796">
    <property type="component" value="Unassembled WGS sequence"/>
</dbReference>
<gene>
    <name evidence="3" type="ORF">Q5H92_16025</name>
</gene>
<feature type="chain" id="PRO_5047138893" evidence="2">
    <location>
        <begin position="24"/>
        <end position="151"/>
    </location>
</feature>
<organism evidence="3 4">
    <name type="scientific">Hymenobacter mellowenesis</name>
    <dbReference type="NCBI Taxonomy" id="3063995"/>
    <lineage>
        <taxon>Bacteria</taxon>
        <taxon>Pseudomonadati</taxon>
        <taxon>Bacteroidota</taxon>
        <taxon>Cytophagia</taxon>
        <taxon>Cytophagales</taxon>
        <taxon>Hymenobacteraceae</taxon>
        <taxon>Hymenobacter</taxon>
    </lineage>
</organism>
<feature type="compositionally biased region" description="Polar residues" evidence="1">
    <location>
        <begin position="33"/>
        <end position="48"/>
    </location>
</feature>
<reference evidence="3" key="1">
    <citation type="submission" date="2023-07" db="EMBL/GenBank/DDBJ databases">
        <authorList>
            <person name="Kim M.K."/>
        </authorList>
    </citation>
    <scope>NUCLEOTIDE SEQUENCE</scope>
    <source>
        <strain evidence="3">M29</strain>
    </source>
</reference>
<feature type="region of interest" description="Disordered" evidence="1">
    <location>
        <begin position="74"/>
        <end position="121"/>
    </location>
</feature>
<protein>
    <submittedName>
        <fullName evidence="3">Uncharacterized protein</fullName>
    </submittedName>
</protein>
<evidence type="ECO:0000256" key="1">
    <source>
        <dbReference type="SAM" id="MobiDB-lite"/>
    </source>
</evidence>
<evidence type="ECO:0000256" key="2">
    <source>
        <dbReference type="SAM" id="SignalP"/>
    </source>
</evidence>
<comment type="caution">
    <text evidence="3">The sequence shown here is derived from an EMBL/GenBank/DDBJ whole genome shotgun (WGS) entry which is preliminary data.</text>
</comment>
<feature type="signal peptide" evidence="2">
    <location>
        <begin position="1"/>
        <end position="23"/>
    </location>
</feature>
<evidence type="ECO:0000313" key="3">
    <source>
        <dbReference type="EMBL" id="MDO7847874.1"/>
    </source>
</evidence>
<sequence>MKFFFAAALLSGLSFGATSVAHAQTGPAFPTAGQGSSEANARSTSGTNAMELARNQRRAAMTPEEIKRDQQLELLEARTGNTSFGRNGSPERQFDSNRSGGGFMVKKFKAKPGKPGYMEQKRGQSHAIGGANPAGKPLVHKHKSKHKFLFF</sequence>
<proteinExistence type="predicted"/>
<accession>A0ABT9ADE7</accession>
<keyword evidence="2" id="KW-0732">Signal</keyword>
<evidence type="ECO:0000313" key="4">
    <source>
        <dbReference type="Proteomes" id="UP001167796"/>
    </source>
</evidence>
<dbReference type="RefSeq" id="WP_305012557.1">
    <property type="nucleotide sequence ID" value="NZ_JAUQSX010000008.1"/>
</dbReference>
<keyword evidence="4" id="KW-1185">Reference proteome</keyword>
<dbReference type="EMBL" id="JAUQSX010000008">
    <property type="protein sequence ID" value="MDO7847874.1"/>
    <property type="molecule type" value="Genomic_DNA"/>
</dbReference>
<name>A0ABT9ADE7_9BACT</name>
<feature type="region of interest" description="Disordered" evidence="1">
    <location>
        <begin position="28"/>
        <end position="50"/>
    </location>
</feature>